<feature type="compositionally biased region" description="Basic and acidic residues" evidence="1">
    <location>
        <begin position="455"/>
        <end position="467"/>
    </location>
</feature>
<gene>
    <name evidence="2" type="ORF">QCA50_001743</name>
</gene>
<feature type="region of interest" description="Disordered" evidence="1">
    <location>
        <begin position="945"/>
        <end position="971"/>
    </location>
</feature>
<feature type="region of interest" description="Disordered" evidence="1">
    <location>
        <begin position="819"/>
        <end position="854"/>
    </location>
</feature>
<feature type="compositionally biased region" description="Basic and acidic residues" evidence="1">
    <location>
        <begin position="110"/>
        <end position="119"/>
    </location>
</feature>
<feature type="compositionally biased region" description="Basic and acidic residues" evidence="1">
    <location>
        <begin position="499"/>
        <end position="515"/>
    </location>
</feature>
<evidence type="ECO:0000256" key="1">
    <source>
        <dbReference type="SAM" id="MobiDB-lite"/>
    </source>
</evidence>
<sequence>MATVDSDSQNSLESNTTQTKNTTIDTLTDTLHKTTLEEHTTSVNDTNGKAPETPSRKLHVYTRSQLLSLSKSPLVKTPNDLPSFKDWFGDWHEQQASNKKEADTGTTSNPRDRRFRRDPDDADAPQRPSFRSTLTQPSQMGNFRHQSIRTTERDRDRDGDRERDRDKEGQERLRNLSDKYDRDRLALAGSALRNKDRDAAPHLASTARLGTGQGAVAGRRAEGRDAPRRKLGETSDDWRRGDPVRTGRDDRAENGRRENRDRARSKSRPRRDPSATRRERDKDEKDRDRRDDRDDRRRGERDEYSRRDRDDHHRRDGDDHYTPDRDDFHRDGRDRREYDRDRELEDDPRRWRDDGKRDERIAARRDRERDRDRDRGWDRWEPSHDRPEDRDGRTRRNGGRERRAAGDDVKDREDRRDKEKEPAWMDDYVPTPGGGILGGQGMDGELDGIQAWKKGMKEKERKEKEAELGTTQQSDTKVPEPTDTSAASTDISSSAPLDEMFKLLIKKEAEKEGSRSGESSSIEPASQPFEDNYSGPRTATLANPQPGKLTPQASTDGHPSPLATSESARSLLSLISTDIDNTPQSVLPPTEKSDMPPPAMSRLFGHPQPITTQVAETQGSSANASPVFNPPAGSRLLAFGTRAAPPVVGNSNGPKNITALEAALHSGNPLAANPSLSNMQKLPGPSVQLANVGMLSNHDLAYNTMNDTHIVQNPRATPSDAGRSARSYSPFNQHQPGAQYTYEEIQELNALSRASEHLRRTSVASLERPYPMGSDGGSPYSEMNSPASGFPTNGPPYDLGGLAGASYATGKGSRFAKFFDGKTRDQPQGIPSARKGPAPGFGPSISPLPGQRQDPLMSNGLLANGVEGRTMEDIVAMLQNSAQGHRGSPQLVQHNRMPPGGAQFNQNAVDIHALHLQQLQQQHQQQQQYNQRLDSLYDSRLDDRNFVPDGMVPGLRPAPRPRSRGPSGALYNDPLEEQLHYNQQRIPQQHRNIDQMYASPGGSMYAIGRGAPPIQLQQQQFRGNPSPSQNAIPGSSQRLPPGLANLGGRPPHDPSQYINTPMGLPGGGIPGGIPSNAPAQNFNNFNGGGPGFGGNLPGRGPMAAPHHQNQIPLNQLAALNPGVDLRSVNQAQLLGMGGVGPGGNIRGGGFNPQHGPAAQLPPMGMRQPPQQQHAPPHMMQQMLPPHLQQQHGLGGGNSQGTQDLMALLMGGHRD</sequence>
<accession>A0AAW0GWI3</accession>
<reference evidence="2 3" key="1">
    <citation type="submission" date="2022-09" db="EMBL/GenBank/DDBJ databases">
        <authorList>
            <person name="Palmer J.M."/>
        </authorList>
    </citation>
    <scope>NUCLEOTIDE SEQUENCE [LARGE SCALE GENOMIC DNA]</scope>
    <source>
        <strain evidence="2 3">DSM 7382</strain>
    </source>
</reference>
<dbReference type="EMBL" id="JASBNA010000002">
    <property type="protein sequence ID" value="KAK7694557.1"/>
    <property type="molecule type" value="Genomic_DNA"/>
</dbReference>
<feature type="region of interest" description="Disordered" evidence="1">
    <location>
        <begin position="1"/>
        <end position="567"/>
    </location>
</feature>
<feature type="compositionally biased region" description="Gly residues" evidence="1">
    <location>
        <begin position="432"/>
        <end position="442"/>
    </location>
</feature>
<feature type="compositionally biased region" description="Polar residues" evidence="1">
    <location>
        <begin position="1019"/>
        <end position="1038"/>
    </location>
</feature>
<feature type="compositionally biased region" description="Polar residues" evidence="1">
    <location>
        <begin position="551"/>
        <end position="567"/>
    </location>
</feature>
<feature type="compositionally biased region" description="Low complexity" evidence="1">
    <location>
        <begin position="482"/>
        <end position="495"/>
    </location>
</feature>
<feature type="region of interest" description="Disordered" evidence="1">
    <location>
        <begin position="882"/>
        <end position="904"/>
    </location>
</feature>
<comment type="caution">
    <text evidence="2">The sequence shown here is derived from an EMBL/GenBank/DDBJ whole genome shotgun (WGS) entry which is preliminary data.</text>
</comment>
<feature type="compositionally biased region" description="Polar residues" evidence="1">
    <location>
        <begin position="1"/>
        <end position="14"/>
    </location>
</feature>
<feature type="compositionally biased region" description="Basic and acidic residues" evidence="1">
    <location>
        <begin position="219"/>
        <end position="423"/>
    </location>
</feature>
<dbReference type="Proteomes" id="UP001385951">
    <property type="component" value="Unassembled WGS sequence"/>
</dbReference>
<evidence type="ECO:0000313" key="2">
    <source>
        <dbReference type="EMBL" id="KAK7694557.1"/>
    </source>
</evidence>
<feature type="compositionally biased region" description="Polar residues" evidence="1">
    <location>
        <begin position="62"/>
        <end position="71"/>
    </location>
</feature>
<feature type="compositionally biased region" description="Basic and acidic residues" evidence="1">
    <location>
        <begin position="87"/>
        <end position="103"/>
    </location>
</feature>
<feature type="compositionally biased region" description="Basic and acidic residues" evidence="1">
    <location>
        <begin position="150"/>
        <end position="185"/>
    </location>
</feature>
<feature type="compositionally biased region" description="Basic and acidic residues" evidence="1">
    <location>
        <begin position="30"/>
        <end position="40"/>
    </location>
</feature>
<feature type="region of interest" description="Disordered" evidence="1">
    <location>
        <begin position="1019"/>
        <end position="1079"/>
    </location>
</feature>
<dbReference type="AlphaFoldDB" id="A0AAW0GWI3"/>
<name>A0AAW0GWI3_9APHY</name>
<feature type="compositionally biased region" description="Polar residues" evidence="1">
    <location>
        <begin position="726"/>
        <end position="735"/>
    </location>
</feature>
<feature type="region of interest" description="Disordered" evidence="1">
    <location>
        <begin position="579"/>
        <end position="605"/>
    </location>
</feature>
<proteinExistence type="predicted"/>
<keyword evidence="3" id="KW-1185">Reference proteome</keyword>
<feature type="compositionally biased region" description="Low complexity" evidence="1">
    <location>
        <begin position="15"/>
        <end position="29"/>
    </location>
</feature>
<organism evidence="2 3">
    <name type="scientific">Cerrena zonata</name>
    <dbReference type="NCBI Taxonomy" id="2478898"/>
    <lineage>
        <taxon>Eukaryota</taxon>
        <taxon>Fungi</taxon>
        <taxon>Dikarya</taxon>
        <taxon>Basidiomycota</taxon>
        <taxon>Agaricomycotina</taxon>
        <taxon>Agaricomycetes</taxon>
        <taxon>Polyporales</taxon>
        <taxon>Cerrenaceae</taxon>
        <taxon>Cerrena</taxon>
    </lineage>
</organism>
<feature type="compositionally biased region" description="Polar residues" evidence="1">
    <location>
        <begin position="129"/>
        <end position="145"/>
    </location>
</feature>
<protein>
    <submittedName>
        <fullName evidence="2">Uncharacterized protein</fullName>
    </submittedName>
</protein>
<evidence type="ECO:0000313" key="3">
    <source>
        <dbReference type="Proteomes" id="UP001385951"/>
    </source>
</evidence>
<feature type="region of interest" description="Disordered" evidence="1">
    <location>
        <begin position="715"/>
        <end position="735"/>
    </location>
</feature>